<proteinExistence type="inferred from homology"/>
<evidence type="ECO:0000256" key="7">
    <source>
        <dbReference type="ARBA" id="ARBA00023141"/>
    </source>
</evidence>
<name>A0ABN5AEV3_9BACI</name>
<evidence type="ECO:0000256" key="1">
    <source>
        <dbReference type="ARBA" id="ARBA00001164"/>
    </source>
</evidence>
<gene>
    <name evidence="9 11" type="primary">trpF</name>
    <name evidence="11" type="ORF">S101395_02204</name>
</gene>
<keyword evidence="8 9" id="KW-0413">Isomerase</keyword>
<dbReference type="InterPro" id="IPR044643">
    <property type="entry name" value="TrpF_fam"/>
</dbReference>
<evidence type="ECO:0000256" key="8">
    <source>
        <dbReference type="ARBA" id="ARBA00023235"/>
    </source>
</evidence>
<comment type="similarity">
    <text evidence="9">Belongs to the TrpF family.</text>
</comment>
<sequence>MPCLEKKTMNKPSLKYCGIHSFADLKVTARSKADYLGFIFAESKRAVNPADVKSWCGQIATAGKKLVGVFVNENAGRIAEIAEALPLDVIQLHGDEQVEDIKRLKCITDCEIWKALHHERGTVETMEAFAPYADGFVIDSSVKGMRGGTGVSFSWESVPLYKEAAAKEGKRLFIAGGVNPDSIAALLNWQPPGIDLASGIEDKGQKSEKLINLLEERMYNHVFISE</sequence>
<organism evidence="11 12">
    <name type="scientific">Bacillus sonorensis</name>
    <dbReference type="NCBI Taxonomy" id="119858"/>
    <lineage>
        <taxon>Bacteria</taxon>
        <taxon>Bacillati</taxon>
        <taxon>Bacillota</taxon>
        <taxon>Bacilli</taxon>
        <taxon>Bacillales</taxon>
        <taxon>Bacillaceae</taxon>
        <taxon>Bacillus</taxon>
    </lineage>
</organism>
<dbReference type="CDD" id="cd00405">
    <property type="entry name" value="PRAI"/>
    <property type="match status" value="1"/>
</dbReference>
<evidence type="ECO:0000256" key="4">
    <source>
        <dbReference type="ARBA" id="ARBA00022272"/>
    </source>
</evidence>
<dbReference type="EMBL" id="CP021920">
    <property type="protein sequence ID" value="ASB88712.1"/>
    <property type="molecule type" value="Genomic_DNA"/>
</dbReference>
<keyword evidence="12" id="KW-1185">Reference proteome</keyword>
<evidence type="ECO:0000256" key="9">
    <source>
        <dbReference type="HAMAP-Rule" id="MF_00135"/>
    </source>
</evidence>
<feature type="domain" description="N-(5'phosphoribosyl) anthranilate isomerase (PRAI)" evidence="10">
    <location>
        <begin position="15"/>
        <end position="215"/>
    </location>
</feature>
<evidence type="ECO:0000256" key="2">
    <source>
        <dbReference type="ARBA" id="ARBA00004664"/>
    </source>
</evidence>
<dbReference type="PANTHER" id="PTHR42894">
    <property type="entry name" value="N-(5'-PHOSPHORIBOSYL)ANTHRANILATE ISOMERASE"/>
    <property type="match status" value="1"/>
</dbReference>
<dbReference type="GO" id="GO:0004640">
    <property type="term" value="F:phosphoribosylanthranilate isomerase activity"/>
    <property type="evidence" value="ECO:0007669"/>
    <property type="project" value="UniProtKB-EC"/>
</dbReference>
<keyword evidence="7 9" id="KW-0057">Aromatic amino acid biosynthesis</keyword>
<dbReference type="InterPro" id="IPR013785">
    <property type="entry name" value="Aldolase_TIM"/>
</dbReference>
<evidence type="ECO:0000256" key="3">
    <source>
        <dbReference type="ARBA" id="ARBA00012572"/>
    </source>
</evidence>
<accession>A0ABN5AEV3</accession>
<comment type="catalytic activity">
    <reaction evidence="1 9">
        <text>N-(5-phospho-beta-D-ribosyl)anthranilate = 1-(2-carboxyphenylamino)-1-deoxy-D-ribulose 5-phosphate</text>
        <dbReference type="Rhea" id="RHEA:21540"/>
        <dbReference type="ChEBI" id="CHEBI:18277"/>
        <dbReference type="ChEBI" id="CHEBI:58613"/>
        <dbReference type="EC" id="5.3.1.24"/>
    </reaction>
</comment>
<dbReference type="EC" id="5.3.1.24" evidence="3 9"/>
<keyword evidence="5 9" id="KW-0028">Amino-acid biosynthesis</keyword>
<dbReference type="HAMAP" id="MF_00135">
    <property type="entry name" value="PRAI"/>
    <property type="match status" value="1"/>
</dbReference>
<dbReference type="NCBIfam" id="NF002301">
    <property type="entry name" value="PRK01222.2-1"/>
    <property type="match status" value="1"/>
</dbReference>
<evidence type="ECO:0000313" key="12">
    <source>
        <dbReference type="Proteomes" id="UP000196877"/>
    </source>
</evidence>
<dbReference type="InterPro" id="IPR011060">
    <property type="entry name" value="RibuloseP-bd_barrel"/>
</dbReference>
<dbReference type="InterPro" id="IPR001240">
    <property type="entry name" value="PRAI_dom"/>
</dbReference>
<reference evidence="11 12" key="1">
    <citation type="submission" date="2017-06" db="EMBL/GenBank/DDBJ databases">
        <title>Genome sequence of Bacillus sonorensis strain SRCM101395.</title>
        <authorList>
            <person name="Cho S.H."/>
        </authorList>
    </citation>
    <scope>NUCLEOTIDE SEQUENCE [LARGE SCALE GENOMIC DNA]</scope>
    <source>
        <strain evidence="11 12">SRCM101395</strain>
    </source>
</reference>
<keyword evidence="6 9" id="KW-0822">Tryptophan biosynthesis</keyword>
<protein>
    <recommendedName>
        <fullName evidence="4 9">N-(5'-phosphoribosyl)anthranilate isomerase</fullName>
        <shortName evidence="9">PRAI</shortName>
        <ecNumber evidence="3 9">5.3.1.24</ecNumber>
    </recommendedName>
</protein>
<evidence type="ECO:0000256" key="6">
    <source>
        <dbReference type="ARBA" id="ARBA00022822"/>
    </source>
</evidence>
<comment type="pathway">
    <text evidence="2 9">Amino-acid biosynthesis; L-tryptophan biosynthesis; L-tryptophan from chorismate: step 3/5.</text>
</comment>
<evidence type="ECO:0000313" key="11">
    <source>
        <dbReference type="EMBL" id="ASB88712.1"/>
    </source>
</evidence>
<evidence type="ECO:0000256" key="5">
    <source>
        <dbReference type="ARBA" id="ARBA00022605"/>
    </source>
</evidence>
<dbReference type="PANTHER" id="PTHR42894:SF1">
    <property type="entry name" value="N-(5'-PHOSPHORIBOSYL)ANTHRANILATE ISOMERASE"/>
    <property type="match status" value="1"/>
</dbReference>
<dbReference type="Proteomes" id="UP000196877">
    <property type="component" value="Chromosome"/>
</dbReference>
<dbReference type="Gene3D" id="3.20.20.70">
    <property type="entry name" value="Aldolase class I"/>
    <property type="match status" value="1"/>
</dbReference>
<evidence type="ECO:0000259" key="10">
    <source>
        <dbReference type="Pfam" id="PF00697"/>
    </source>
</evidence>
<dbReference type="SUPFAM" id="SSF51366">
    <property type="entry name" value="Ribulose-phoshate binding barrel"/>
    <property type="match status" value="1"/>
</dbReference>
<dbReference type="Pfam" id="PF00697">
    <property type="entry name" value="PRAI"/>
    <property type="match status" value="1"/>
</dbReference>